<accession>A0A7Y9I8H5</accession>
<sequence>MAPSERAVQLEGEATRLLAQLDLGSAFGWRPQVIGSVRSGLLVLRDLDVMFDAPDATAPMILAGLAALAERVVIMDADFRDERGDRRPTSKITDERFYLVLKLGDGWKVDLTFWLHAVERPHVADALRLRELPAAQRELILRLKTECPDYPERIGGSEIYRAVLDRGVRTVDELRS</sequence>
<dbReference type="AlphaFoldDB" id="A0A7Y9I8H5"/>
<dbReference type="Proteomes" id="UP000569914">
    <property type="component" value="Unassembled WGS sequence"/>
</dbReference>
<name>A0A7Y9I8H5_9ACTN</name>
<gene>
    <name evidence="1" type="ORF">BKA15_003003</name>
</gene>
<protein>
    <recommendedName>
        <fullName evidence="3">Nucleotidyl transferase AbiEii toxin, Type IV TA system</fullName>
    </recommendedName>
</protein>
<evidence type="ECO:0000313" key="2">
    <source>
        <dbReference type="Proteomes" id="UP000569914"/>
    </source>
</evidence>
<keyword evidence="2" id="KW-1185">Reference proteome</keyword>
<evidence type="ECO:0008006" key="3">
    <source>
        <dbReference type="Google" id="ProtNLM"/>
    </source>
</evidence>
<dbReference type="RefSeq" id="WP_179751988.1">
    <property type="nucleotide sequence ID" value="NZ_JACCBU010000001.1"/>
</dbReference>
<proteinExistence type="predicted"/>
<evidence type="ECO:0000313" key="1">
    <source>
        <dbReference type="EMBL" id="NYE71674.1"/>
    </source>
</evidence>
<comment type="caution">
    <text evidence="1">The sequence shown here is derived from an EMBL/GenBank/DDBJ whole genome shotgun (WGS) entry which is preliminary data.</text>
</comment>
<organism evidence="1 2">
    <name type="scientific">Microlunatus parietis</name>
    <dbReference type="NCBI Taxonomy" id="682979"/>
    <lineage>
        <taxon>Bacteria</taxon>
        <taxon>Bacillati</taxon>
        <taxon>Actinomycetota</taxon>
        <taxon>Actinomycetes</taxon>
        <taxon>Propionibacteriales</taxon>
        <taxon>Propionibacteriaceae</taxon>
        <taxon>Microlunatus</taxon>
    </lineage>
</organism>
<dbReference type="EMBL" id="JACCBU010000001">
    <property type="protein sequence ID" value="NYE71674.1"/>
    <property type="molecule type" value="Genomic_DNA"/>
</dbReference>
<reference evidence="1 2" key="1">
    <citation type="submission" date="2020-07" db="EMBL/GenBank/DDBJ databases">
        <title>Sequencing the genomes of 1000 actinobacteria strains.</title>
        <authorList>
            <person name="Klenk H.-P."/>
        </authorList>
    </citation>
    <scope>NUCLEOTIDE SEQUENCE [LARGE SCALE GENOMIC DNA]</scope>
    <source>
        <strain evidence="1 2">DSM 22083</strain>
    </source>
</reference>